<keyword evidence="6" id="KW-0560">Oxidoreductase</keyword>
<dbReference type="RefSeq" id="WP_034738357.1">
    <property type="nucleotide sequence ID" value="NZ_ARYL01000058.1"/>
</dbReference>
<evidence type="ECO:0000256" key="2">
    <source>
        <dbReference type="ARBA" id="ARBA00022723"/>
    </source>
</evidence>
<accession>A0A059G1R1</accession>
<dbReference type="EMBL" id="ARYL01000058">
    <property type="protein sequence ID" value="KDA00361.1"/>
    <property type="molecule type" value="Genomic_DNA"/>
</dbReference>
<dbReference type="OrthoDB" id="9781621at2"/>
<reference evidence="6 7" key="1">
    <citation type="journal article" date="2014" name="Antonie Van Leeuwenhoek">
        <title>Hyphomonas beringensis sp. nov. and Hyphomonas chukchiensis sp. nov., isolated from surface seawater of the Bering Sea and Chukchi Sea.</title>
        <authorList>
            <person name="Li C."/>
            <person name="Lai Q."/>
            <person name="Li G."/>
            <person name="Dong C."/>
            <person name="Wang J."/>
            <person name="Liao Y."/>
            <person name="Shao Z."/>
        </authorList>
    </citation>
    <scope>NUCLEOTIDE SEQUENCE [LARGE SCALE GENOMIC DNA]</scope>
    <source>
        <strain evidence="6 7">SCH89</strain>
    </source>
</reference>
<evidence type="ECO:0000256" key="3">
    <source>
        <dbReference type="ARBA" id="ARBA00023004"/>
    </source>
</evidence>
<comment type="caution">
    <text evidence="6">The sequence shown here is derived from an EMBL/GenBank/DDBJ whole genome shotgun (WGS) entry which is preliminary data.</text>
</comment>
<feature type="domain" description="Rieske" evidence="5">
    <location>
        <begin position="4"/>
        <end position="99"/>
    </location>
</feature>
<dbReference type="STRING" id="1280953.HOC_19366"/>
<protein>
    <submittedName>
        <fullName evidence="6">Biphenyl 2,3-dioxygenase ferredoxin subunit (BphA3)</fullName>
    </submittedName>
</protein>
<dbReference type="PANTHER" id="PTHR21496:SF23">
    <property type="entry name" value="3-PHENYLPROPIONATE_CINNAMIC ACID DIOXYGENASE FERREDOXIN SUBUNIT"/>
    <property type="match status" value="1"/>
</dbReference>
<evidence type="ECO:0000313" key="7">
    <source>
        <dbReference type="Proteomes" id="UP000024942"/>
    </source>
</evidence>
<keyword evidence="6" id="KW-0223">Dioxygenase</keyword>
<keyword evidence="7" id="KW-1185">Reference proteome</keyword>
<evidence type="ECO:0000256" key="4">
    <source>
        <dbReference type="ARBA" id="ARBA00023014"/>
    </source>
</evidence>
<dbReference type="InterPro" id="IPR017941">
    <property type="entry name" value="Rieske_2Fe-2S"/>
</dbReference>
<sequence>MAFKKVCSLDEVPEGDALRVELFDEPIALFNLDGEILATQDRCTHGDWSLADGFLENGVIECTLHWGKFCVRTGKVKAPPACAALTVYPVKVEGNDVYVDFESGKVND</sequence>
<evidence type="ECO:0000313" key="6">
    <source>
        <dbReference type="EMBL" id="KDA00361.1"/>
    </source>
</evidence>
<keyword evidence="2" id="KW-0479">Metal-binding</keyword>
<dbReference type="PATRIC" id="fig|1280953.3.peg.3870"/>
<evidence type="ECO:0000256" key="1">
    <source>
        <dbReference type="ARBA" id="ARBA00022714"/>
    </source>
</evidence>
<dbReference type="SUPFAM" id="SSF50022">
    <property type="entry name" value="ISP domain"/>
    <property type="match status" value="1"/>
</dbReference>
<dbReference type="Proteomes" id="UP000024942">
    <property type="component" value="Unassembled WGS sequence"/>
</dbReference>
<dbReference type="PANTHER" id="PTHR21496">
    <property type="entry name" value="FERREDOXIN-RELATED"/>
    <property type="match status" value="1"/>
</dbReference>
<gene>
    <name evidence="6" type="ORF">HOC_19366</name>
</gene>
<dbReference type="Pfam" id="PF00355">
    <property type="entry name" value="Rieske"/>
    <property type="match status" value="1"/>
</dbReference>
<dbReference type="eggNOG" id="COG2146">
    <property type="taxonomic scope" value="Bacteria"/>
</dbReference>
<dbReference type="GeneID" id="92498546"/>
<keyword evidence="3" id="KW-0408">Iron</keyword>
<dbReference type="GO" id="GO:0051537">
    <property type="term" value="F:2 iron, 2 sulfur cluster binding"/>
    <property type="evidence" value="ECO:0007669"/>
    <property type="project" value="UniProtKB-KW"/>
</dbReference>
<keyword evidence="1" id="KW-0001">2Fe-2S</keyword>
<proteinExistence type="predicted"/>
<name>A0A059G1R1_9PROT</name>
<dbReference type="PROSITE" id="PS51296">
    <property type="entry name" value="RIESKE"/>
    <property type="match status" value="1"/>
</dbReference>
<dbReference type="GO" id="GO:0051213">
    <property type="term" value="F:dioxygenase activity"/>
    <property type="evidence" value="ECO:0007669"/>
    <property type="project" value="UniProtKB-KW"/>
</dbReference>
<dbReference type="InterPro" id="IPR036922">
    <property type="entry name" value="Rieske_2Fe-2S_sf"/>
</dbReference>
<evidence type="ECO:0000259" key="5">
    <source>
        <dbReference type="PROSITE" id="PS51296"/>
    </source>
</evidence>
<dbReference type="AlphaFoldDB" id="A0A059G1R1"/>
<dbReference type="Gene3D" id="2.102.10.10">
    <property type="entry name" value="Rieske [2Fe-2S] iron-sulphur domain"/>
    <property type="match status" value="1"/>
</dbReference>
<dbReference type="GO" id="GO:0046872">
    <property type="term" value="F:metal ion binding"/>
    <property type="evidence" value="ECO:0007669"/>
    <property type="project" value="UniProtKB-KW"/>
</dbReference>
<dbReference type="NCBIfam" id="NF007422">
    <property type="entry name" value="PRK09965.1"/>
    <property type="match status" value="1"/>
</dbReference>
<dbReference type="CDD" id="cd03528">
    <property type="entry name" value="Rieske_RO_ferredoxin"/>
    <property type="match status" value="1"/>
</dbReference>
<keyword evidence="4" id="KW-0411">Iron-sulfur</keyword>
<organism evidence="6 7">
    <name type="scientific">Hyphomonas oceanitis SCH89</name>
    <dbReference type="NCBI Taxonomy" id="1280953"/>
    <lineage>
        <taxon>Bacteria</taxon>
        <taxon>Pseudomonadati</taxon>
        <taxon>Pseudomonadota</taxon>
        <taxon>Alphaproteobacteria</taxon>
        <taxon>Hyphomonadales</taxon>
        <taxon>Hyphomonadaceae</taxon>
        <taxon>Hyphomonas</taxon>
    </lineage>
</organism>